<dbReference type="RefSeq" id="WP_138482791.1">
    <property type="nucleotide sequence ID" value="NZ_PPSW01000025.1"/>
</dbReference>
<dbReference type="Proteomes" id="UP000309186">
    <property type="component" value="Unassembled WGS sequence"/>
</dbReference>
<reference evidence="1 2" key="1">
    <citation type="submission" date="2018-01" db="EMBL/GenBank/DDBJ databases">
        <title>Co-occurrence of chitin degradation, pigmentation and bioactivity in marine Pseudoalteromonas.</title>
        <authorList>
            <person name="Paulsen S."/>
            <person name="Gram L."/>
            <person name="Machado H."/>
        </authorList>
    </citation>
    <scope>NUCLEOTIDE SEQUENCE [LARGE SCALE GENOMIC DNA]</scope>
    <source>
        <strain evidence="1 2">S3663</strain>
    </source>
</reference>
<protein>
    <submittedName>
        <fullName evidence="1">Uncharacterized protein</fullName>
    </submittedName>
</protein>
<evidence type="ECO:0000313" key="2">
    <source>
        <dbReference type="Proteomes" id="UP000309186"/>
    </source>
</evidence>
<proteinExistence type="predicted"/>
<comment type="caution">
    <text evidence="1">The sequence shown here is derived from an EMBL/GenBank/DDBJ whole genome shotgun (WGS) entry which is preliminary data.</text>
</comment>
<dbReference type="AlphaFoldDB" id="A0A5R9Q0H0"/>
<dbReference type="EMBL" id="PPSW01000025">
    <property type="protein sequence ID" value="TLX46076.1"/>
    <property type="molecule type" value="Genomic_DNA"/>
</dbReference>
<accession>A0A5R9Q0H0</accession>
<name>A0A5R9Q0H0_9GAMM</name>
<sequence length="247" mass="28479">MAARNKDDGSRTIRRIASGFINPQCELPKKIHDSLNNIFIKGKTPYAEKVLSERVSDSGKKSLYEVKRGSENAIYNALCLLCISETRKVKSVFTENYTRQIEKTWSYSVNASDLSSSYDLHLAATSFFGVTQANISVIIDTLQKPEFDLFKEKLPSPFAEYGDRHAHLERIQLLFDVDIDWREVIDIISKVEELESEKQFEKGLDKLFELRHQSCKKLKPIKQLETRIKSQLNENKEALNYLKKILV</sequence>
<organism evidence="1 2">
    <name type="scientific">Pseudoalteromonas phenolica</name>
    <dbReference type="NCBI Taxonomy" id="161398"/>
    <lineage>
        <taxon>Bacteria</taxon>
        <taxon>Pseudomonadati</taxon>
        <taxon>Pseudomonadota</taxon>
        <taxon>Gammaproteobacteria</taxon>
        <taxon>Alteromonadales</taxon>
        <taxon>Pseudoalteromonadaceae</taxon>
        <taxon>Pseudoalteromonas</taxon>
    </lineage>
</organism>
<gene>
    <name evidence="1" type="ORF">C1E24_15005</name>
</gene>
<evidence type="ECO:0000313" key="1">
    <source>
        <dbReference type="EMBL" id="TLX46076.1"/>
    </source>
</evidence>
<dbReference type="OrthoDB" id="6316032at2"/>